<reference evidence="4 5" key="1">
    <citation type="submission" date="2019-03" db="EMBL/GenBank/DDBJ databases">
        <authorList>
            <person name="Gaulin E."/>
            <person name="Dumas B."/>
        </authorList>
    </citation>
    <scope>NUCLEOTIDE SEQUENCE [LARGE SCALE GENOMIC DNA]</scope>
    <source>
        <strain evidence="4">CBS 568.67</strain>
    </source>
</reference>
<evidence type="ECO:0000256" key="1">
    <source>
        <dbReference type="SAM" id="SignalP"/>
    </source>
</evidence>
<feature type="domain" description="YncI copper-binding" evidence="2">
    <location>
        <begin position="21"/>
        <end position="165"/>
    </location>
</feature>
<evidence type="ECO:0000259" key="2">
    <source>
        <dbReference type="Pfam" id="PF07987"/>
    </source>
</evidence>
<dbReference type="EMBL" id="VJMH01005249">
    <property type="protein sequence ID" value="KAF0698305.1"/>
    <property type="molecule type" value="Genomic_DNA"/>
</dbReference>
<proteinExistence type="predicted"/>
<evidence type="ECO:0000313" key="5">
    <source>
        <dbReference type="Proteomes" id="UP000332933"/>
    </source>
</evidence>
<sequence>MALFSTYLFAAVAAASAVHAHVSCVPPTATANTNVLTAIRVPHSFPGATTLNVTVTVPTGVTAVRPQNIGGWKLAVSYQSADFSQDSHGGLTNNEVASITWYDGVLPDFAFQDFAIQFKVGDIPAGTVYYFPTVQFTTPNGTLAWNSTPDASGKLADPNHPAPKLLIVSPTTAAPQAVVTAPAKSTASLASMVSAIAVALVSVAALYV</sequence>
<evidence type="ECO:0000313" key="3">
    <source>
        <dbReference type="EMBL" id="KAF0698305.1"/>
    </source>
</evidence>
<reference evidence="3" key="2">
    <citation type="submission" date="2019-06" db="EMBL/GenBank/DDBJ databases">
        <title>Genomics analysis of Aphanomyces spp. identifies a new class of oomycete effector associated with host adaptation.</title>
        <authorList>
            <person name="Gaulin E."/>
        </authorList>
    </citation>
    <scope>NUCLEOTIDE SEQUENCE</scope>
    <source>
        <strain evidence="3">CBS 578.67</strain>
    </source>
</reference>
<name>A0A485KSJ5_9STRA</name>
<keyword evidence="1" id="KW-0732">Signal</keyword>
<feature type="signal peptide" evidence="1">
    <location>
        <begin position="1"/>
        <end position="20"/>
    </location>
</feature>
<dbReference type="AlphaFoldDB" id="A0A485KSJ5"/>
<dbReference type="Proteomes" id="UP000332933">
    <property type="component" value="Unassembled WGS sequence"/>
</dbReference>
<protein>
    <submittedName>
        <fullName evidence="4">Aste57867_11069 protein</fullName>
    </submittedName>
</protein>
<dbReference type="Pfam" id="PF07987">
    <property type="entry name" value="DUF1775"/>
    <property type="match status" value="1"/>
</dbReference>
<dbReference type="InterPro" id="IPR038507">
    <property type="entry name" value="YcnI-like_sf"/>
</dbReference>
<feature type="chain" id="PRO_5033827356" evidence="1">
    <location>
        <begin position="21"/>
        <end position="208"/>
    </location>
</feature>
<accession>A0A485KSJ5</accession>
<evidence type="ECO:0000313" key="4">
    <source>
        <dbReference type="EMBL" id="VFT87937.1"/>
    </source>
</evidence>
<gene>
    <name evidence="4" type="primary">Aste57867_11069</name>
    <name evidence="3" type="ORF">As57867_011027</name>
    <name evidence="4" type="ORF">ASTE57867_11069</name>
</gene>
<keyword evidence="5" id="KW-1185">Reference proteome</keyword>
<organism evidence="4 5">
    <name type="scientific">Aphanomyces stellatus</name>
    <dbReference type="NCBI Taxonomy" id="120398"/>
    <lineage>
        <taxon>Eukaryota</taxon>
        <taxon>Sar</taxon>
        <taxon>Stramenopiles</taxon>
        <taxon>Oomycota</taxon>
        <taxon>Saprolegniomycetes</taxon>
        <taxon>Saprolegniales</taxon>
        <taxon>Verrucalvaceae</taxon>
        <taxon>Aphanomyces</taxon>
    </lineage>
</organism>
<dbReference type="Gene3D" id="2.60.40.2230">
    <property type="entry name" value="Uncharacterised protein YcnI-like PF07987, DUF1775"/>
    <property type="match status" value="1"/>
</dbReference>
<dbReference type="OrthoDB" id="4234at2759"/>
<dbReference type="InterPro" id="IPR012533">
    <property type="entry name" value="YcnI-copper_dom"/>
</dbReference>
<dbReference type="EMBL" id="CAADRA010005270">
    <property type="protein sequence ID" value="VFT87937.1"/>
    <property type="molecule type" value="Genomic_DNA"/>
</dbReference>